<organism evidence="2 3">
    <name type="scientific">Gemmobacter denitrificans</name>
    <dbReference type="NCBI Taxonomy" id="3123040"/>
    <lineage>
        <taxon>Bacteria</taxon>
        <taxon>Pseudomonadati</taxon>
        <taxon>Pseudomonadota</taxon>
        <taxon>Alphaproteobacteria</taxon>
        <taxon>Rhodobacterales</taxon>
        <taxon>Paracoccaceae</taxon>
        <taxon>Gemmobacter</taxon>
    </lineage>
</organism>
<dbReference type="Proteomes" id="UP001431963">
    <property type="component" value="Unassembled WGS sequence"/>
</dbReference>
<gene>
    <name evidence="2" type="ORF">V6590_13080</name>
</gene>
<protein>
    <submittedName>
        <fullName evidence="2">Uncharacterized protein</fullName>
    </submittedName>
</protein>
<reference evidence="2" key="1">
    <citation type="submission" date="2024-02" db="EMBL/GenBank/DDBJ databases">
        <title>Genome sequences of strain Gemmobacter sp. JM10B15.</title>
        <authorList>
            <person name="Zhang M."/>
        </authorList>
    </citation>
    <scope>NUCLEOTIDE SEQUENCE</scope>
    <source>
        <strain evidence="2">JM10B15</strain>
    </source>
</reference>
<keyword evidence="3" id="KW-1185">Reference proteome</keyword>
<evidence type="ECO:0000256" key="1">
    <source>
        <dbReference type="SAM" id="MobiDB-lite"/>
    </source>
</evidence>
<comment type="caution">
    <text evidence="2">The sequence shown here is derived from an EMBL/GenBank/DDBJ whole genome shotgun (WGS) entry which is preliminary data.</text>
</comment>
<dbReference type="EMBL" id="JBALHR010000007">
    <property type="protein sequence ID" value="MEH7829087.1"/>
    <property type="molecule type" value="Genomic_DNA"/>
</dbReference>
<accession>A0ABU8BXT7</accession>
<sequence>MRLSKKPGPAAAKPETREDSLAYYTPEPDTRPLRELTALDQMYAYYTPDR</sequence>
<feature type="region of interest" description="Disordered" evidence="1">
    <location>
        <begin position="1"/>
        <end position="29"/>
    </location>
</feature>
<name>A0ABU8BXT7_9RHOB</name>
<evidence type="ECO:0000313" key="3">
    <source>
        <dbReference type="Proteomes" id="UP001431963"/>
    </source>
</evidence>
<proteinExistence type="predicted"/>
<dbReference type="RefSeq" id="WP_335423785.1">
    <property type="nucleotide sequence ID" value="NZ_JBALHR010000007.1"/>
</dbReference>
<evidence type="ECO:0000313" key="2">
    <source>
        <dbReference type="EMBL" id="MEH7829087.1"/>
    </source>
</evidence>